<feature type="active site" description="Proton acceptor" evidence="8 9">
    <location>
        <position position="70"/>
    </location>
</feature>
<evidence type="ECO:0000313" key="12">
    <source>
        <dbReference type="EMBL" id="ADK86818.1"/>
    </source>
</evidence>
<dbReference type="SMR" id="A0A0H3DKA8"/>
<gene>
    <name evidence="8 12" type="primary">ung</name>
    <name evidence="12" type="ordered locus">MPNE_0267</name>
</gene>
<evidence type="ECO:0000256" key="10">
    <source>
        <dbReference type="RuleBase" id="RU003780"/>
    </source>
</evidence>
<reference evidence="12 13" key="1">
    <citation type="journal article" date="2010" name="Appl. Environ. Microbiol.">
        <title>Targeted chromosomal knockouts in Mycoplasma pneumoniae.</title>
        <authorList>
            <person name="Krishnakumar R."/>
            <person name="Assad-Garcia N."/>
            <person name="Benders G.A."/>
            <person name="Phan Q."/>
            <person name="Montague M.G."/>
            <person name="Glass J.I."/>
        </authorList>
    </citation>
    <scope>NUCLEOTIDE SEQUENCE [LARGE SCALE GENOMIC DNA]</scope>
    <source>
        <strain evidence="13">ATCC 15531 / DSM 22911 / NBRC 14401 / NCTC 10119 / FH</strain>
    </source>
</reference>
<dbReference type="HOGENOM" id="CLU_032162_3_2_14"/>
<sequence length="240" mass="27819">MEQLLDQFLSGVLSEWKAFILQEAKQTYFQELLAKLKNVEQELTPKASQVFRPFSFFAPNNTKLIIYGQDPYPNPQHACGLSFASNAPKLPQSLKRMILRLQQEYPELAGQNHWTKQLLEGWAQQGILLLNGVFTTNAFQTNAHRNWGWEQFNCHLLDFLLSQKLYVLLVFLGKQTENFVLKKIGGASQFASLSYPHPSPLTGRKFFDHPDALFKQINQWLKHHNHTPIDWTNGQVQYQF</sequence>
<name>A0A0H3DKA8_MYCPB</name>
<proteinExistence type="inferred from homology"/>
<evidence type="ECO:0000256" key="4">
    <source>
        <dbReference type="ARBA" id="ARBA00012030"/>
    </source>
</evidence>
<dbReference type="PATRIC" id="fig|722438.3.peg.260"/>
<keyword evidence="5 8" id="KW-0227">DNA damage</keyword>
<dbReference type="AlphaFoldDB" id="A0A0H3DKA8"/>
<evidence type="ECO:0000313" key="13">
    <source>
        <dbReference type="Proteomes" id="UP000007756"/>
    </source>
</evidence>
<dbReference type="RefSeq" id="WP_010874592.1">
    <property type="nucleotide sequence ID" value="NZ_CP010546.1"/>
</dbReference>
<dbReference type="EC" id="3.2.2.27" evidence="4 8"/>
<evidence type="ECO:0000256" key="6">
    <source>
        <dbReference type="ARBA" id="ARBA00022801"/>
    </source>
</evidence>
<comment type="subcellular location">
    <subcellularLocation>
        <location evidence="8">Cytoplasm</location>
    </subcellularLocation>
</comment>
<dbReference type="KEGG" id="mpj:MPNE_0267"/>
<dbReference type="PANTHER" id="PTHR11264">
    <property type="entry name" value="URACIL-DNA GLYCOSYLASE"/>
    <property type="match status" value="1"/>
</dbReference>
<dbReference type="GeneID" id="66609119"/>
<evidence type="ECO:0000256" key="8">
    <source>
        <dbReference type="HAMAP-Rule" id="MF_00148"/>
    </source>
</evidence>
<dbReference type="Proteomes" id="UP000007756">
    <property type="component" value="Chromosome"/>
</dbReference>
<keyword evidence="6 8" id="KW-0378">Hydrolase</keyword>
<comment type="catalytic activity">
    <reaction evidence="1 8 10">
        <text>Hydrolyzes single-stranded DNA or mismatched double-stranded DNA and polynucleotides, releasing free uracil.</text>
        <dbReference type="EC" id="3.2.2.27"/>
    </reaction>
</comment>
<dbReference type="PROSITE" id="PS00130">
    <property type="entry name" value="U_DNA_GLYCOSYLASE"/>
    <property type="match status" value="1"/>
</dbReference>
<dbReference type="PANTHER" id="PTHR11264:SF0">
    <property type="entry name" value="URACIL-DNA GLYCOSYLASE"/>
    <property type="match status" value="1"/>
</dbReference>
<dbReference type="InterPro" id="IPR036895">
    <property type="entry name" value="Uracil-DNA_glycosylase-like_sf"/>
</dbReference>
<dbReference type="SMART" id="SM00986">
    <property type="entry name" value="UDG"/>
    <property type="match status" value="1"/>
</dbReference>
<evidence type="ECO:0000256" key="2">
    <source>
        <dbReference type="ARBA" id="ARBA00002631"/>
    </source>
</evidence>
<evidence type="ECO:0000259" key="11">
    <source>
        <dbReference type="SMART" id="SM00986"/>
    </source>
</evidence>
<dbReference type="InterPro" id="IPR005122">
    <property type="entry name" value="Uracil-DNA_glycosylase-like"/>
</dbReference>
<dbReference type="EMBL" id="CP002077">
    <property type="protein sequence ID" value="ADK86818.1"/>
    <property type="molecule type" value="Genomic_DNA"/>
</dbReference>
<dbReference type="eggNOG" id="COG0692">
    <property type="taxonomic scope" value="Bacteria"/>
</dbReference>
<dbReference type="SUPFAM" id="SSF52141">
    <property type="entry name" value="Uracil-DNA glycosylase-like"/>
    <property type="match status" value="1"/>
</dbReference>
<feature type="domain" description="Uracil-DNA glycosylase-like" evidence="11">
    <location>
        <begin position="55"/>
        <end position="221"/>
    </location>
</feature>
<comment type="similarity">
    <text evidence="3 8 10">Belongs to the uracil-DNA glycosylase (UDG) superfamily. UNG family.</text>
</comment>
<organism evidence="12 13">
    <name type="scientific">Mycoplasmoides pneumoniae (strain ATCC 15531 / DSM 23978 / CIP 103766 / NBRC 14401 / NCTC 10119 / FH)</name>
    <name type="common">Mycoplasma pneumoniae</name>
    <dbReference type="NCBI Taxonomy" id="722438"/>
    <lineage>
        <taxon>Bacteria</taxon>
        <taxon>Bacillati</taxon>
        <taxon>Mycoplasmatota</taxon>
        <taxon>Mycoplasmoidales</taxon>
        <taxon>Mycoplasmoidaceae</taxon>
        <taxon>Mycoplasmoides</taxon>
    </lineage>
</organism>
<dbReference type="GO" id="GO:0097510">
    <property type="term" value="P:base-excision repair, AP site formation via deaminated base removal"/>
    <property type="evidence" value="ECO:0007669"/>
    <property type="project" value="TreeGrafter"/>
</dbReference>
<dbReference type="HAMAP" id="MF_00148">
    <property type="entry name" value="UDG"/>
    <property type="match status" value="1"/>
</dbReference>
<evidence type="ECO:0000256" key="1">
    <source>
        <dbReference type="ARBA" id="ARBA00001400"/>
    </source>
</evidence>
<dbReference type="GO" id="GO:0005737">
    <property type="term" value="C:cytoplasm"/>
    <property type="evidence" value="ECO:0007669"/>
    <property type="project" value="UniProtKB-SubCell"/>
</dbReference>
<dbReference type="InterPro" id="IPR018085">
    <property type="entry name" value="Ura-DNA_Glyclase_AS"/>
</dbReference>
<dbReference type="STRING" id="722438.F539_01305"/>
<dbReference type="InterPro" id="IPR002043">
    <property type="entry name" value="UDG_fam1"/>
</dbReference>
<dbReference type="NCBIfam" id="TIGR00628">
    <property type="entry name" value="ung"/>
    <property type="match status" value="1"/>
</dbReference>
<keyword evidence="8" id="KW-0963">Cytoplasm</keyword>
<protein>
    <recommendedName>
        <fullName evidence="4 8">Uracil-DNA glycosylase</fullName>
        <shortName evidence="8">UDG</shortName>
        <ecNumber evidence="4 8">3.2.2.27</ecNumber>
    </recommendedName>
</protein>
<dbReference type="Gene3D" id="3.40.470.10">
    <property type="entry name" value="Uracil-DNA glycosylase-like domain"/>
    <property type="match status" value="1"/>
</dbReference>
<dbReference type="NCBIfam" id="NF003592">
    <property type="entry name" value="PRK05254.1-5"/>
    <property type="match status" value="1"/>
</dbReference>
<dbReference type="Pfam" id="PF03167">
    <property type="entry name" value="UDG"/>
    <property type="match status" value="1"/>
</dbReference>
<keyword evidence="12" id="KW-0326">Glycosidase</keyword>
<dbReference type="SMART" id="SM00987">
    <property type="entry name" value="UreE_C"/>
    <property type="match status" value="1"/>
</dbReference>
<keyword evidence="7 8" id="KW-0234">DNA repair</keyword>
<evidence type="ECO:0000256" key="3">
    <source>
        <dbReference type="ARBA" id="ARBA00008184"/>
    </source>
</evidence>
<comment type="function">
    <text evidence="2 8 10">Excises uracil residues from the DNA which can arise as a result of misincorporation of dUMP residues by DNA polymerase or due to deamination of cytosine.</text>
</comment>
<evidence type="ECO:0000256" key="9">
    <source>
        <dbReference type="PROSITE-ProRule" id="PRU10072"/>
    </source>
</evidence>
<accession>A0A0H3DKA8</accession>
<dbReference type="PaxDb" id="722438-MPNE_0267"/>
<dbReference type="CDD" id="cd10027">
    <property type="entry name" value="UDG-F1-like"/>
    <property type="match status" value="1"/>
</dbReference>
<evidence type="ECO:0000256" key="7">
    <source>
        <dbReference type="ARBA" id="ARBA00023204"/>
    </source>
</evidence>
<evidence type="ECO:0000256" key="5">
    <source>
        <dbReference type="ARBA" id="ARBA00022763"/>
    </source>
</evidence>
<dbReference type="GO" id="GO:0004844">
    <property type="term" value="F:uracil DNA N-glycosylase activity"/>
    <property type="evidence" value="ECO:0007669"/>
    <property type="project" value="UniProtKB-UniRule"/>
</dbReference>